<name>A0A8K0P8E1_LADFU</name>
<dbReference type="OrthoDB" id="1902587at2759"/>
<reference evidence="7" key="2">
    <citation type="submission" date="2017-10" db="EMBL/GenBank/DDBJ databases">
        <title>Ladona fulva Genome sequencing and assembly.</title>
        <authorList>
            <person name="Murali S."/>
            <person name="Richards S."/>
            <person name="Bandaranaike D."/>
            <person name="Bellair M."/>
            <person name="Blankenburg K."/>
            <person name="Chao H."/>
            <person name="Dinh H."/>
            <person name="Doddapaneni H."/>
            <person name="Dugan-Rocha S."/>
            <person name="Elkadiri S."/>
            <person name="Gnanaolivu R."/>
            <person name="Hernandez B."/>
            <person name="Skinner E."/>
            <person name="Javaid M."/>
            <person name="Lee S."/>
            <person name="Li M."/>
            <person name="Ming W."/>
            <person name="Munidasa M."/>
            <person name="Muniz J."/>
            <person name="Nguyen L."/>
            <person name="Hughes D."/>
            <person name="Osuji N."/>
            <person name="Pu L.-L."/>
            <person name="Puazo M."/>
            <person name="Qu C."/>
            <person name="Quiroz J."/>
            <person name="Raj R."/>
            <person name="Weissenberger G."/>
            <person name="Xin Y."/>
            <person name="Zou X."/>
            <person name="Han Y."/>
            <person name="Worley K."/>
            <person name="Muzny D."/>
            <person name="Gibbs R."/>
        </authorList>
    </citation>
    <scope>NUCLEOTIDE SEQUENCE</scope>
    <source>
        <strain evidence="7">Sampled in the wild</strain>
    </source>
</reference>
<dbReference type="SUPFAM" id="SSF54534">
    <property type="entry name" value="FKBP-like"/>
    <property type="match status" value="1"/>
</dbReference>
<evidence type="ECO:0000313" key="8">
    <source>
        <dbReference type="Proteomes" id="UP000792457"/>
    </source>
</evidence>
<dbReference type="PANTHER" id="PTHR10516:SF443">
    <property type="entry name" value="FK506-BINDING PROTEIN 59-RELATED"/>
    <property type="match status" value="1"/>
</dbReference>
<accession>A0A8K0P8E1</accession>
<keyword evidence="4 5" id="KW-0413">Isomerase</keyword>
<dbReference type="EC" id="5.2.1.8" evidence="2 5"/>
<evidence type="ECO:0000256" key="2">
    <source>
        <dbReference type="ARBA" id="ARBA00013194"/>
    </source>
</evidence>
<comment type="catalytic activity">
    <reaction evidence="1 5">
        <text>[protein]-peptidylproline (omega=180) = [protein]-peptidylproline (omega=0)</text>
        <dbReference type="Rhea" id="RHEA:16237"/>
        <dbReference type="Rhea" id="RHEA-COMP:10747"/>
        <dbReference type="Rhea" id="RHEA-COMP:10748"/>
        <dbReference type="ChEBI" id="CHEBI:83833"/>
        <dbReference type="ChEBI" id="CHEBI:83834"/>
        <dbReference type="EC" id="5.2.1.8"/>
    </reaction>
</comment>
<gene>
    <name evidence="7" type="ORF">J437_LFUL014299</name>
</gene>
<dbReference type="GO" id="GO:0003755">
    <property type="term" value="F:peptidyl-prolyl cis-trans isomerase activity"/>
    <property type="evidence" value="ECO:0007669"/>
    <property type="project" value="UniProtKB-KW"/>
</dbReference>
<reference evidence="7" key="1">
    <citation type="submission" date="2013-04" db="EMBL/GenBank/DDBJ databases">
        <authorList>
            <person name="Qu J."/>
            <person name="Murali S.C."/>
            <person name="Bandaranaike D."/>
            <person name="Bellair M."/>
            <person name="Blankenburg K."/>
            <person name="Chao H."/>
            <person name="Dinh H."/>
            <person name="Doddapaneni H."/>
            <person name="Downs B."/>
            <person name="Dugan-Rocha S."/>
            <person name="Elkadiri S."/>
            <person name="Gnanaolivu R.D."/>
            <person name="Hernandez B."/>
            <person name="Javaid M."/>
            <person name="Jayaseelan J.C."/>
            <person name="Lee S."/>
            <person name="Li M."/>
            <person name="Ming W."/>
            <person name="Munidasa M."/>
            <person name="Muniz J."/>
            <person name="Nguyen L."/>
            <person name="Ongeri F."/>
            <person name="Osuji N."/>
            <person name="Pu L.-L."/>
            <person name="Puazo M."/>
            <person name="Qu C."/>
            <person name="Quiroz J."/>
            <person name="Raj R."/>
            <person name="Weissenberger G."/>
            <person name="Xin Y."/>
            <person name="Zou X."/>
            <person name="Han Y."/>
            <person name="Richards S."/>
            <person name="Worley K."/>
            <person name="Muzny D."/>
            <person name="Gibbs R."/>
        </authorList>
    </citation>
    <scope>NUCLEOTIDE SEQUENCE</scope>
    <source>
        <strain evidence="7">Sampled in the wild</strain>
    </source>
</reference>
<dbReference type="AlphaFoldDB" id="A0A8K0P8E1"/>
<dbReference type="EMBL" id="KZ309220">
    <property type="protein sequence ID" value="KAG8237756.1"/>
    <property type="molecule type" value="Genomic_DNA"/>
</dbReference>
<keyword evidence="3 5" id="KW-0697">Rotamase</keyword>
<evidence type="ECO:0000256" key="5">
    <source>
        <dbReference type="PROSITE-ProRule" id="PRU00277"/>
    </source>
</evidence>
<dbReference type="InterPro" id="IPR050689">
    <property type="entry name" value="FKBP-type_PPIase"/>
</dbReference>
<proteinExistence type="predicted"/>
<dbReference type="Pfam" id="PF00254">
    <property type="entry name" value="FKBP_C"/>
    <property type="match status" value="1"/>
</dbReference>
<organism evidence="7 8">
    <name type="scientific">Ladona fulva</name>
    <name type="common">Scarce chaser dragonfly</name>
    <name type="synonym">Libellula fulva</name>
    <dbReference type="NCBI Taxonomy" id="123851"/>
    <lineage>
        <taxon>Eukaryota</taxon>
        <taxon>Metazoa</taxon>
        <taxon>Ecdysozoa</taxon>
        <taxon>Arthropoda</taxon>
        <taxon>Hexapoda</taxon>
        <taxon>Insecta</taxon>
        <taxon>Pterygota</taxon>
        <taxon>Palaeoptera</taxon>
        <taxon>Odonata</taxon>
        <taxon>Epiprocta</taxon>
        <taxon>Anisoptera</taxon>
        <taxon>Libelluloidea</taxon>
        <taxon>Libellulidae</taxon>
        <taxon>Ladona</taxon>
    </lineage>
</organism>
<dbReference type="InterPro" id="IPR001179">
    <property type="entry name" value="PPIase_FKBP_dom"/>
</dbReference>
<dbReference type="InterPro" id="IPR046357">
    <property type="entry name" value="PPIase_dom_sf"/>
</dbReference>
<sequence>MEVESKEYVPSSNAVDVTPDKDGGVLKEILVEGSSDKIPANGNKIIVHYVGTLTDGTKFDSSRDRGTPFDFMLGKGSVIRAWDIGVATMRKGEKAVFTCKPEYAYGKQGSPPKIPPDATLIFEGHFLEIKIELLDFQGEDLSHKKDGGIIREQITKGEGYSNPNDGALVEGNLV</sequence>
<evidence type="ECO:0000256" key="4">
    <source>
        <dbReference type="ARBA" id="ARBA00023235"/>
    </source>
</evidence>
<dbReference type="GO" id="GO:0005737">
    <property type="term" value="C:cytoplasm"/>
    <property type="evidence" value="ECO:0007669"/>
    <property type="project" value="TreeGrafter"/>
</dbReference>
<evidence type="ECO:0000256" key="3">
    <source>
        <dbReference type="ARBA" id="ARBA00023110"/>
    </source>
</evidence>
<dbReference type="PANTHER" id="PTHR10516">
    <property type="entry name" value="PEPTIDYL-PROLYL CIS-TRANS ISOMERASE"/>
    <property type="match status" value="1"/>
</dbReference>
<dbReference type="Proteomes" id="UP000792457">
    <property type="component" value="Unassembled WGS sequence"/>
</dbReference>
<evidence type="ECO:0000256" key="1">
    <source>
        <dbReference type="ARBA" id="ARBA00000971"/>
    </source>
</evidence>
<evidence type="ECO:0000259" key="6">
    <source>
        <dbReference type="PROSITE" id="PS50059"/>
    </source>
</evidence>
<feature type="domain" description="PPIase FKBP-type" evidence="6">
    <location>
        <begin position="42"/>
        <end position="130"/>
    </location>
</feature>
<dbReference type="FunFam" id="3.10.50.40:FF:000025">
    <property type="entry name" value="Peptidylprolyl isomerase"/>
    <property type="match status" value="1"/>
</dbReference>
<evidence type="ECO:0000313" key="7">
    <source>
        <dbReference type="EMBL" id="KAG8237756.1"/>
    </source>
</evidence>
<protein>
    <recommendedName>
        <fullName evidence="2 5">peptidylprolyl isomerase</fullName>
        <ecNumber evidence="2 5">5.2.1.8</ecNumber>
    </recommendedName>
</protein>
<dbReference type="PROSITE" id="PS50059">
    <property type="entry name" value="FKBP_PPIASE"/>
    <property type="match status" value="1"/>
</dbReference>
<comment type="caution">
    <text evidence="7">The sequence shown here is derived from an EMBL/GenBank/DDBJ whole genome shotgun (WGS) entry which is preliminary data.</text>
</comment>
<keyword evidence="8" id="KW-1185">Reference proteome</keyword>
<dbReference type="Gene3D" id="3.10.50.40">
    <property type="match status" value="1"/>
</dbReference>